<organism evidence="2 3">
    <name type="scientific">Candidatus Doudnabacteria bacterium RIFCSPHIGHO2_01_FULL_50_11</name>
    <dbReference type="NCBI Taxonomy" id="1817828"/>
    <lineage>
        <taxon>Bacteria</taxon>
        <taxon>Candidatus Doudnaibacteriota</taxon>
    </lineage>
</organism>
<evidence type="ECO:0000256" key="1">
    <source>
        <dbReference type="SAM" id="Phobius"/>
    </source>
</evidence>
<dbReference type="AlphaFoldDB" id="A0A1F5PGA4"/>
<evidence type="ECO:0000313" key="3">
    <source>
        <dbReference type="Proteomes" id="UP000178377"/>
    </source>
</evidence>
<keyword evidence="1" id="KW-0472">Membrane</keyword>
<reference evidence="2 3" key="1">
    <citation type="journal article" date="2016" name="Nat. Commun.">
        <title>Thousands of microbial genomes shed light on interconnected biogeochemical processes in an aquifer system.</title>
        <authorList>
            <person name="Anantharaman K."/>
            <person name="Brown C.T."/>
            <person name="Hug L.A."/>
            <person name="Sharon I."/>
            <person name="Castelle C.J."/>
            <person name="Probst A.J."/>
            <person name="Thomas B.C."/>
            <person name="Singh A."/>
            <person name="Wilkins M.J."/>
            <person name="Karaoz U."/>
            <person name="Brodie E.L."/>
            <person name="Williams K.H."/>
            <person name="Hubbard S.S."/>
            <person name="Banfield J.F."/>
        </authorList>
    </citation>
    <scope>NUCLEOTIDE SEQUENCE [LARGE SCALE GENOMIC DNA]</scope>
</reference>
<evidence type="ECO:0000313" key="2">
    <source>
        <dbReference type="EMBL" id="OGE88925.1"/>
    </source>
</evidence>
<proteinExistence type="predicted"/>
<dbReference type="STRING" id="1817828.A2722_04220"/>
<gene>
    <name evidence="2" type="ORF">A2722_04220</name>
</gene>
<dbReference type="Proteomes" id="UP000178377">
    <property type="component" value="Unassembled WGS sequence"/>
</dbReference>
<sequence>MNTGFSLESLNSQYVVNTLFHGFMIFISVYSALIVFALTKFGRSKLLGLLVSFVYILLVMSLYLRAASLIAKL</sequence>
<keyword evidence="1" id="KW-0812">Transmembrane</keyword>
<feature type="transmembrane region" description="Helical" evidence="1">
    <location>
        <begin position="20"/>
        <end position="39"/>
    </location>
</feature>
<comment type="caution">
    <text evidence="2">The sequence shown here is derived from an EMBL/GenBank/DDBJ whole genome shotgun (WGS) entry which is preliminary data.</text>
</comment>
<feature type="transmembrane region" description="Helical" evidence="1">
    <location>
        <begin position="46"/>
        <end position="64"/>
    </location>
</feature>
<name>A0A1F5PGA4_9BACT</name>
<keyword evidence="1" id="KW-1133">Transmembrane helix</keyword>
<accession>A0A1F5PGA4</accession>
<protein>
    <submittedName>
        <fullName evidence="2">Uncharacterized protein</fullName>
    </submittedName>
</protein>
<dbReference type="EMBL" id="MFEO01000027">
    <property type="protein sequence ID" value="OGE88925.1"/>
    <property type="molecule type" value="Genomic_DNA"/>
</dbReference>